<reference evidence="2" key="1">
    <citation type="submission" date="2020-05" db="EMBL/GenBank/DDBJ databases">
        <title>Mycena genomes resolve the evolution of fungal bioluminescence.</title>
        <authorList>
            <person name="Tsai I.J."/>
        </authorList>
    </citation>
    <scope>NUCLEOTIDE SEQUENCE</scope>
    <source>
        <strain evidence="2">CCC161011</strain>
    </source>
</reference>
<dbReference type="Proteomes" id="UP000620124">
    <property type="component" value="Unassembled WGS sequence"/>
</dbReference>
<sequence length="674" mass="73433">MYTSKFRSLRIDNNSIANSTQDEDSADTLLDSAITLLQMGREVPKQSWFTTSRTLRLLSLILHSALVTIHLAFVGIWAGGLEHRFTFALENQKLVSFLISATMTAFGTIYSALLVFATQTLSVRRSLQLDQMLTATHDNAAAWAGVGAAISHLWSQKTVPARVSMIGVVTAALYLMTILGLHITTSSLFSLVTVNSTSSSSARTYGLPSFNSSPDVFDLDEMQVYAAGSLYSLPSILDSATSLGLHDGTLYDVLNIDTVAGNATVSASGFNVTCGYVVGVAGLQSYDSSEWTAEGVLYIHITQPGMISTAADPQPFSPSILLYSTIPIVDSSLKTGPLFNLSPPMNTSVSSIQIFRCSLSLVNQTAIVDAQSRQLQALEPDLKKTDSTWVPYVPPLNNATTNGNSFIDNWAIWYDSMPVSDFPLAFGYSPVMASVADVYLIQKLNLPAANNNSTLNVTLHEVENALSVIVASMFWTCKHKRTRKYYHDTFKFQWVIFPPSHRALGSSGFVPVNGTSGERLSDVPKGPILLQGNVTVTEIFTQARLELSIIAVSAGLAISITLMLLALPSLLFHQGSTHDNDLTVNGTGILHAIWLYRNHPELDILLEQVEHPTDDNLRAAGLVQTRLLGGRVQKEGSNESFLGSLEAKQMGRICLGLRHGNMYNDKRKIFSFFL</sequence>
<feature type="transmembrane region" description="Helical" evidence="1">
    <location>
        <begin position="97"/>
        <end position="117"/>
    </location>
</feature>
<keyword evidence="1" id="KW-1133">Transmembrane helix</keyword>
<name>A0A8H7CQN3_9AGAR</name>
<evidence type="ECO:0000313" key="2">
    <source>
        <dbReference type="EMBL" id="KAF7344712.1"/>
    </source>
</evidence>
<protein>
    <submittedName>
        <fullName evidence="2">Uncharacterized protein</fullName>
    </submittedName>
</protein>
<organism evidence="2 3">
    <name type="scientific">Mycena venus</name>
    <dbReference type="NCBI Taxonomy" id="2733690"/>
    <lineage>
        <taxon>Eukaryota</taxon>
        <taxon>Fungi</taxon>
        <taxon>Dikarya</taxon>
        <taxon>Basidiomycota</taxon>
        <taxon>Agaricomycotina</taxon>
        <taxon>Agaricomycetes</taxon>
        <taxon>Agaricomycetidae</taxon>
        <taxon>Agaricales</taxon>
        <taxon>Marasmiineae</taxon>
        <taxon>Mycenaceae</taxon>
        <taxon>Mycena</taxon>
    </lineage>
</organism>
<keyword evidence="1" id="KW-0472">Membrane</keyword>
<gene>
    <name evidence="2" type="ORF">MVEN_01631900</name>
</gene>
<dbReference type="OrthoDB" id="2644397at2759"/>
<dbReference type="EMBL" id="JACAZI010000014">
    <property type="protein sequence ID" value="KAF7344712.1"/>
    <property type="molecule type" value="Genomic_DNA"/>
</dbReference>
<evidence type="ECO:0000313" key="3">
    <source>
        <dbReference type="Proteomes" id="UP000620124"/>
    </source>
</evidence>
<keyword evidence="1" id="KW-0812">Transmembrane</keyword>
<dbReference type="AlphaFoldDB" id="A0A8H7CQN3"/>
<feature type="transmembrane region" description="Helical" evidence="1">
    <location>
        <begin position="163"/>
        <end position="183"/>
    </location>
</feature>
<comment type="caution">
    <text evidence="2">The sequence shown here is derived from an EMBL/GenBank/DDBJ whole genome shotgun (WGS) entry which is preliminary data.</text>
</comment>
<proteinExistence type="predicted"/>
<keyword evidence="3" id="KW-1185">Reference proteome</keyword>
<accession>A0A8H7CQN3</accession>
<evidence type="ECO:0000256" key="1">
    <source>
        <dbReference type="SAM" id="Phobius"/>
    </source>
</evidence>
<feature type="transmembrane region" description="Helical" evidence="1">
    <location>
        <begin position="547"/>
        <end position="567"/>
    </location>
</feature>
<feature type="transmembrane region" description="Helical" evidence="1">
    <location>
        <begin position="55"/>
        <end position="77"/>
    </location>
</feature>